<dbReference type="AlphaFoldDB" id="G5C3L4"/>
<feature type="non-terminal residue" evidence="1">
    <location>
        <position position="1"/>
    </location>
</feature>
<evidence type="ECO:0000313" key="2">
    <source>
        <dbReference type="Proteomes" id="UP000006813"/>
    </source>
</evidence>
<protein>
    <submittedName>
        <fullName evidence="1">Uncharacterized protein</fullName>
    </submittedName>
</protein>
<dbReference type="InParanoid" id="G5C3L4"/>
<dbReference type="Pfam" id="PF15666">
    <property type="entry name" value="HGAL"/>
    <property type="match status" value="1"/>
</dbReference>
<dbReference type="PANTHER" id="PTHR35351">
    <property type="entry name" value="GERMINAL CENTER-ASSOCIATED SIGNALING AND MOTILITY-LIKE PROTEIN"/>
    <property type="match status" value="1"/>
</dbReference>
<dbReference type="GO" id="GO:2000401">
    <property type="term" value="P:regulation of lymphocyte migration"/>
    <property type="evidence" value="ECO:0007669"/>
    <property type="project" value="InterPro"/>
</dbReference>
<dbReference type="InterPro" id="IPR031364">
    <property type="entry name" value="GC_assoc_lym"/>
</dbReference>
<accession>G5C3L4</accession>
<dbReference type="Proteomes" id="UP000006813">
    <property type="component" value="Unassembled WGS sequence"/>
</dbReference>
<feature type="non-terminal residue" evidence="1">
    <location>
        <position position="115"/>
    </location>
</feature>
<dbReference type="PANTHER" id="PTHR35351:SF1">
    <property type="entry name" value="GERMINAL CENTER-ASSOCIATED SIGNALING AND MOTILITY-LIKE PROTEIN"/>
    <property type="match status" value="1"/>
</dbReference>
<sequence>RQEMTTSEEELQGQGKKRTLSSNLPRALAVISLLRAWQDESSSGFEDVCYTVIDHTARCRPSLNSKDHSYENLDAARRGGGFRREALETEYALLRTSGVGSSSYSPEPDYELVLP</sequence>
<name>G5C3L4_HETGA</name>
<dbReference type="GO" id="GO:0050855">
    <property type="term" value="P:regulation of B cell receptor signaling pathway"/>
    <property type="evidence" value="ECO:0007669"/>
    <property type="project" value="InterPro"/>
</dbReference>
<evidence type="ECO:0000313" key="1">
    <source>
        <dbReference type="EMBL" id="EHB16125.1"/>
    </source>
</evidence>
<organism evidence="1 2">
    <name type="scientific">Heterocephalus glaber</name>
    <name type="common">Naked mole rat</name>
    <dbReference type="NCBI Taxonomy" id="10181"/>
    <lineage>
        <taxon>Eukaryota</taxon>
        <taxon>Metazoa</taxon>
        <taxon>Chordata</taxon>
        <taxon>Craniata</taxon>
        <taxon>Vertebrata</taxon>
        <taxon>Euteleostomi</taxon>
        <taxon>Mammalia</taxon>
        <taxon>Eutheria</taxon>
        <taxon>Euarchontoglires</taxon>
        <taxon>Glires</taxon>
        <taxon>Rodentia</taxon>
        <taxon>Hystricomorpha</taxon>
        <taxon>Bathyergidae</taxon>
        <taxon>Heterocephalus</taxon>
    </lineage>
</organism>
<gene>
    <name evidence="1" type="ORF">GW7_03958</name>
</gene>
<proteinExistence type="predicted"/>
<dbReference type="STRING" id="10181.G5C3L4"/>
<reference evidence="1 2" key="1">
    <citation type="journal article" date="2011" name="Nature">
        <title>Genome sequencing reveals insights into physiology and longevity of the naked mole rat.</title>
        <authorList>
            <person name="Kim E.B."/>
            <person name="Fang X."/>
            <person name="Fushan A.A."/>
            <person name="Huang Z."/>
            <person name="Lobanov A.V."/>
            <person name="Han L."/>
            <person name="Marino S.M."/>
            <person name="Sun X."/>
            <person name="Turanov A.A."/>
            <person name="Yang P."/>
            <person name="Yim S.H."/>
            <person name="Zhao X."/>
            <person name="Kasaikina M.V."/>
            <person name="Stoletzki N."/>
            <person name="Peng C."/>
            <person name="Polak P."/>
            <person name="Xiong Z."/>
            <person name="Kiezun A."/>
            <person name="Zhu Y."/>
            <person name="Chen Y."/>
            <person name="Kryukov G.V."/>
            <person name="Zhang Q."/>
            <person name="Peshkin L."/>
            <person name="Yang L."/>
            <person name="Bronson R.T."/>
            <person name="Buffenstein R."/>
            <person name="Wang B."/>
            <person name="Han C."/>
            <person name="Li Q."/>
            <person name="Chen L."/>
            <person name="Zhao W."/>
            <person name="Sunyaev S.R."/>
            <person name="Park T.J."/>
            <person name="Zhang G."/>
            <person name="Wang J."/>
            <person name="Gladyshev V.N."/>
        </authorList>
    </citation>
    <scope>NUCLEOTIDE SEQUENCE [LARGE SCALE GENOMIC DNA]</scope>
</reference>
<dbReference type="EMBL" id="JH173155">
    <property type="protein sequence ID" value="EHB16125.1"/>
    <property type="molecule type" value="Genomic_DNA"/>
</dbReference>